<dbReference type="OrthoDB" id="194358at2759"/>
<feature type="compositionally biased region" description="Polar residues" evidence="1">
    <location>
        <begin position="136"/>
        <end position="155"/>
    </location>
</feature>
<reference evidence="4" key="1">
    <citation type="journal article" date="2015" name="Genome Announc.">
        <title>Genome sequence of the AIDS-associated pathogen Penicillium marneffei (ATCC18224) and its near taxonomic relative Talaromyces stipitatus (ATCC10500).</title>
        <authorList>
            <person name="Nierman W.C."/>
            <person name="Fedorova-Abrams N.D."/>
            <person name="Andrianopoulos A."/>
        </authorList>
    </citation>
    <scope>NUCLEOTIDE SEQUENCE [LARGE SCALE GENOMIC DNA]</scope>
    <source>
        <strain evidence="4">ATCC 10500 / CBS 375.48 / QM 6759 / NRRL 1006</strain>
    </source>
</reference>
<dbReference type="PROSITE" id="PS00036">
    <property type="entry name" value="BZIP_BASIC"/>
    <property type="match status" value="1"/>
</dbReference>
<evidence type="ECO:0000259" key="2">
    <source>
        <dbReference type="PROSITE" id="PS00036"/>
    </source>
</evidence>
<dbReference type="GeneID" id="8106160"/>
<dbReference type="AlphaFoldDB" id="B8LUF9"/>
<dbReference type="PANTHER" id="PTHR39607">
    <property type="entry name" value="XANTHOCILLIN BIOSYNTHESIS CLUSTER TRANSCRIPTION FACTOR XANC-RELATED"/>
    <property type="match status" value="1"/>
</dbReference>
<dbReference type="STRING" id="441959.B8LUF9"/>
<feature type="domain" description="BZIP" evidence="2">
    <location>
        <begin position="61"/>
        <end position="76"/>
    </location>
</feature>
<dbReference type="InterPro" id="IPR052635">
    <property type="entry name" value="Sec_Metab_Biosynth_Reg"/>
</dbReference>
<feature type="region of interest" description="Disordered" evidence="1">
    <location>
        <begin position="281"/>
        <end position="303"/>
    </location>
</feature>
<gene>
    <name evidence="3" type="ORF">TSTA_071310</name>
</gene>
<sequence length="330" mass="36813">MDRTGLQGYSYQSYPIVTTGPPAADMTATSIFTLHQGTSSAFSPSAHPNEDWTKISDLAERRRIQNRIAQRNYRKRLKRRLEDLERRAASTSTSPEPSQAETTQESKSATKRPQAPKANSTTTRKKRLSAAESKNKSWNLSHSPFPLQQSQTYGTMSEERGVSSSVYTDQLNSPQIPASSPPDSFFYPPYPSYQEVYDHNSSYQSPQPLHAFPTIPQSHYGEFAGQGTSQQPLGHLSQHPLASNLQPVKQMNAFSEEQDLNPLYVNYVSLSGLEAPLHQPQYNQQSQTPPLTNTYPDRYSTSTSSIGSLSEHFPLTLEHAISSPSHITIH</sequence>
<dbReference type="VEuPathDB" id="FungiDB:TSTA_071310"/>
<feature type="compositionally biased region" description="Polar residues" evidence="1">
    <location>
        <begin position="281"/>
        <end position="295"/>
    </location>
</feature>
<evidence type="ECO:0000256" key="1">
    <source>
        <dbReference type="SAM" id="MobiDB-lite"/>
    </source>
</evidence>
<organism evidence="3 4">
    <name type="scientific">Talaromyces stipitatus (strain ATCC 10500 / CBS 375.48 / QM 6759 / NRRL 1006)</name>
    <name type="common">Penicillium stipitatum</name>
    <dbReference type="NCBI Taxonomy" id="441959"/>
    <lineage>
        <taxon>Eukaryota</taxon>
        <taxon>Fungi</taxon>
        <taxon>Dikarya</taxon>
        <taxon>Ascomycota</taxon>
        <taxon>Pezizomycotina</taxon>
        <taxon>Eurotiomycetes</taxon>
        <taxon>Eurotiomycetidae</taxon>
        <taxon>Eurotiales</taxon>
        <taxon>Trichocomaceae</taxon>
        <taxon>Talaromyces</taxon>
        <taxon>Talaromyces sect. Talaromyces</taxon>
    </lineage>
</organism>
<keyword evidence="4" id="KW-1185">Reference proteome</keyword>
<dbReference type="Proteomes" id="UP000001745">
    <property type="component" value="Unassembled WGS sequence"/>
</dbReference>
<dbReference type="PhylomeDB" id="B8LUF9"/>
<accession>B8LUF9</accession>
<proteinExistence type="predicted"/>
<dbReference type="InterPro" id="IPR046347">
    <property type="entry name" value="bZIP_sf"/>
</dbReference>
<feature type="region of interest" description="Disordered" evidence="1">
    <location>
        <begin position="84"/>
        <end position="164"/>
    </location>
</feature>
<dbReference type="RefSeq" id="XP_002341119.1">
    <property type="nucleotide sequence ID" value="XM_002341078.1"/>
</dbReference>
<dbReference type="CDD" id="cd14688">
    <property type="entry name" value="bZIP_YAP"/>
    <property type="match status" value="1"/>
</dbReference>
<dbReference type="InParanoid" id="B8LUF9"/>
<evidence type="ECO:0000313" key="3">
    <source>
        <dbReference type="EMBL" id="EED23732.1"/>
    </source>
</evidence>
<dbReference type="InterPro" id="IPR004827">
    <property type="entry name" value="bZIP"/>
</dbReference>
<dbReference type="OMA" id="SSQYQSC"/>
<name>B8LUF9_TALSN</name>
<protein>
    <recommendedName>
        <fullName evidence="2">BZIP domain-containing protein</fullName>
    </recommendedName>
</protein>
<dbReference type="eggNOG" id="ENOG502SQYS">
    <property type="taxonomic scope" value="Eukaryota"/>
</dbReference>
<dbReference type="EMBL" id="EQ962652">
    <property type="protein sequence ID" value="EED23732.1"/>
    <property type="molecule type" value="Genomic_DNA"/>
</dbReference>
<dbReference type="PANTHER" id="PTHR39607:SF2">
    <property type="entry name" value="BZIP DOMAIN-CONTAINING PROTEIN"/>
    <property type="match status" value="1"/>
</dbReference>
<feature type="compositionally biased region" description="Polar residues" evidence="1">
    <location>
        <begin position="89"/>
        <end position="107"/>
    </location>
</feature>
<dbReference type="GO" id="GO:0003700">
    <property type="term" value="F:DNA-binding transcription factor activity"/>
    <property type="evidence" value="ECO:0007669"/>
    <property type="project" value="InterPro"/>
</dbReference>
<dbReference type="HOGENOM" id="CLU_059772_1_0_1"/>
<dbReference type="SUPFAM" id="SSF57959">
    <property type="entry name" value="Leucine zipper domain"/>
    <property type="match status" value="1"/>
</dbReference>
<evidence type="ECO:0000313" key="4">
    <source>
        <dbReference type="Proteomes" id="UP000001745"/>
    </source>
</evidence>